<proteinExistence type="inferred from homology"/>
<protein>
    <recommendedName>
        <fullName evidence="5">EKC/KEOPS complex subunit GON7</fullName>
    </recommendedName>
</protein>
<dbReference type="InterPro" id="IPR014849">
    <property type="entry name" value="EKC/KEOPS_Gon7"/>
</dbReference>
<evidence type="ECO:0000313" key="16">
    <source>
        <dbReference type="Proteomes" id="UP001295740"/>
    </source>
</evidence>
<dbReference type="AlphaFoldDB" id="A0AAI8VU40"/>
<comment type="caution">
    <text evidence="15">The sequence shown here is derived from an EMBL/GenBank/DDBJ whole genome shotgun (WGS) entry which is preliminary data.</text>
</comment>
<comment type="subcellular location">
    <subcellularLocation>
        <location evidence="2">Chromosome</location>
        <location evidence="2">Telomere</location>
    </subcellularLocation>
    <subcellularLocation>
        <location evidence="1">Nucleus</location>
    </subcellularLocation>
</comment>
<keyword evidence="12" id="KW-0539">Nucleus</keyword>
<evidence type="ECO:0000256" key="10">
    <source>
        <dbReference type="ARBA" id="ARBA00023159"/>
    </source>
</evidence>
<keyword evidence="9" id="KW-0805">Transcription regulation</keyword>
<evidence type="ECO:0000256" key="8">
    <source>
        <dbReference type="ARBA" id="ARBA00022895"/>
    </source>
</evidence>
<feature type="region of interest" description="Disordered" evidence="14">
    <location>
        <begin position="68"/>
        <end position="110"/>
    </location>
</feature>
<evidence type="ECO:0000256" key="2">
    <source>
        <dbReference type="ARBA" id="ARBA00004574"/>
    </source>
</evidence>
<gene>
    <name evidence="15" type="ORF">KHLLAP_LOCUS11133</name>
</gene>
<evidence type="ECO:0000256" key="9">
    <source>
        <dbReference type="ARBA" id="ARBA00023015"/>
    </source>
</evidence>
<dbReference type="GO" id="GO:0000781">
    <property type="term" value="C:chromosome, telomeric region"/>
    <property type="evidence" value="ECO:0007669"/>
    <property type="project" value="UniProtKB-SubCell"/>
</dbReference>
<comment type="subunit">
    <text evidence="4">Component of the EKC/KEOPS complex composed of at least BUD32, CGI121, GON7, KAE1 and PCC1; the whole complex dimerizes.</text>
</comment>
<keyword evidence="16" id="KW-1185">Reference proteome</keyword>
<keyword evidence="8" id="KW-0779">Telomere</keyword>
<dbReference type="GO" id="GO:0008033">
    <property type="term" value="P:tRNA processing"/>
    <property type="evidence" value="ECO:0007669"/>
    <property type="project" value="UniProtKB-KW"/>
</dbReference>
<keyword evidence="11" id="KW-0804">Transcription</keyword>
<feature type="region of interest" description="Disordered" evidence="14">
    <location>
        <begin position="1"/>
        <end position="38"/>
    </location>
</feature>
<reference evidence="15" key="1">
    <citation type="submission" date="2023-10" db="EMBL/GenBank/DDBJ databases">
        <authorList>
            <person name="Hackl T."/>
        </authorList>
    </citation>
    <scope>NUCLEOTIDE SEQUENCE</scope>
</reference>
<keyword evidence="7" id="KW-0819">tRNA processing</keyword>
<organism evidence="15 16">
    <name type="scientific">Anthostomella pinea</name>
    <dbReference type="NCBI Taxonomy" id="933095"/>
    <lineage>
        <taxon>Eukaryota</taxon>
        <taxon>Fungi</taxon>
        <taxon>Dikarya</taxon>
        <taxon>Ascomycota</taxon>
        <taxon>Pezizomycotina</taxon>
        <taxon>Sordariomycetes</taxon>
        <taxon>Xylariomycetidae</taxon>
        <taxon>Xylariales</taxon>
        <taxon>Xylariaceae</taxon>
        <taxon>Anthostomella</taxon>
    </lineage>
</organism>
<evidence type="ECO:0000256" key="13">
    <source>
        <dbReference type="ARBA" id="ARBA00025393"/>
    </source>
</evidence>
<evidence type="ECO:0000256" key="4">
    <source>
        <dbReference type="ARBA" id="ARBA00011534"/>
    </source>
</evidence>
<feature type="compositionally biased region" description="Basic and acidic residues" evidence="14">
    <location>
        <begin position="68"/>
        <end position="79"/>
    </location>
</feature>
<evidence type="ECO:0000256" key="1">
    <source>
        <dbReference type="ARBA" id="ARBA00004123"/>
    </source>
</evidence>
<dbReference type="Pfam" id="PF08738">
    <property type="entry name" value="Gon7"/>
    <property type="match status" value="1"/>
</dbReference>
<name>A0AAI8VU40_9PEZI</name>
<evidence type="ECO:0000256" key="6">
    <source>
        <dbReference type="ARBA" id="ARBA00022454"/>
    </source>
</evidence>
<sequence length="110" mass="11591">MSPSTSAPQPAHLKATYTSPTNAPLEVSTPLATFPTDPASVDQKTAYLGALRKATTALQECINIELTARMEEDNARDADSTATGKTGKTTDVDDVAEEDNYGEEVQGGDD</sequence>
<dbReference type="Proteomes" id="UP001295740">
    <property type="component" value="Unassembled WGS sequence"/>
</dbReference>
<evidence type="ECO:0000256" key="3">
    <source>
        <dbReference type="ARBA" id="ARBA00008529"/>
    </source>
</evidence>
<evidence type="ECO:0000256" key="5">
    <source>
        <dbReference type="ARBA" id="ARBA00019746"/>
    </source>
</evidence>
<accession>A0AAI8VU40</accession>
<comment type="similarity">
    <text evidence="3">Belongs to the GON7 family.</text>
</comment>
<comment type="function">
    <text evidence="13">Component of the EKC/KEOPS complex that is required for the formation of a threonylcarbamoyl group on adenosine at position 37 (t(6)A37) in tRNAs that read codons beginning with adenine. The complex is probably involved in the transfer of the threonylcarbamoyl moiety of threonylcarbamoyl-AMP (TC-AMP) to the N6 group of A37. GON7 likely plays a supporting role to the catalytic subunit KAE1 in the complex. The EKC/KEOPS complex also promotes both telomere uncapping and telomere elongation. The complex is required for efficient recruitment of transcriptional coactivators.</text>
</comment>
<feature type="compositionally biased region" description="Acidic residues" evidence="14">
    <location>
        <begin position="92"/>
        <end position="110"/>
    </location>
</feature>
<evidence type="ECO:0000256" key="14">
    <source>
        <dbReference type="SAM" id="MobiDB-lite"/>
    </source>
</evidence>
<evidence type="ECO:0000256" key="12">
    <source>
        <dbReference type="ARBA" id="ARBA00023242"/>
    </source>
</evidence>
<dbReference type="GO" id="GO:0005634">
    <property type="term" value="C:nucleus"/>
    <property type="evidence" value="ECO:0007669"/>
    <property type="project" value="UniProtKB-SubCell"/>
</dbReference>
<keyword evidence="6" id="KW-0158">Chromosome</keyword>
<evidence type="ECO:0000256" key="7">
    <source>
        <dbReference type="ARBA" id="ARBA00022694"/>
    </source>
</evidence>
<evidence type="ECO:0000256" key="11">
    <source>
        <dbReference type="ARBA" id="ARBA00023163"/>
    </source>
</evidence>
<keyword evidence="10" id="KW-0010">Activator</keyword>
<dbReference type="EMBL" id="CAUWAG010000018">
    <property type="protein sequence ID" value="CAJ2510665.1"/>
    <property type="molecule type" value="Genomic_DNA"/>
</dbReference>
<evidence type="ECO:0000313" key="15">
    <source>
        <dbReference type="EMBL" id="CAJ2510665.1"/>
    </source>
</evidence>